<reference evidence="1" key="1">
    <citation type="submission" date="2020-03" db="EMBL/GenBank/DDBJ databases">
        <title>A transcriptome and proteome of the tick Rhipicephalus microplus shaped by the genetic composition of its hosts and developmental stage.</title>
        <authorList>
            <person name="Garcia G.R."/>
            <person name="Ribeiro J.M.C."/>
            <person name="Maruyama S.R."/>
            <person name="Gardinasse L.G."/>
            <person name="Nelson K."/>
            <person name="Ferreira B.R."/>
            <person name="Andrade T.G."/>
            <person name="Santos I.K.F.M."/>
        </authorList>
    </citation>
    <scope>NUCLEOTIDE SEQUENCE</scope>
    <source>
        <strain evidence="1">NSGR</strain>
        <tissue evidence="1">Salivary glands</tissue>
    </source>
</reference>
<protein>
    <submittedName>
        <fullName evidence="1">Uncharacterized protein</fullName>
    </submittedName>
</protein>
<dbReference type="AlphaFoldDB" id="A0A6G5AG62"/>
<organism evidence="1">
    <name type="scientific">Rhipicephalus microplus</name>
    <name type="common">Cattle tick</name>
    <name type="synonym">Boophilus microplus</name>
    <dbReference type="NCBI Taxonomy" id="6941"/>
    <lineage>
        <taxon>Eukaryota</taxon>
        <taxon>Metazoa</taxon>
        <taxon>Ecdysozoa</taxon>
        <taxon>Arthropoda</taxon>
        <taxon>Chelicerata</taxon>
        <taxon>Arachnida</taxon>
        <taxon>Acari</taxon>
        <taxon>Parasitiformes</taxon>
        <taxon>Ixodida</taxon>
        <taxon>Ixodoidea</taxon>
        <taxon>Ixodidae</taxon>
        <taxon>Rhipicephalinae</taxon>
        <taxon>Rhipicephalus</taxon>
        <taxon>Boophilus</taxon>
    </lineage>
</organism>
<name>A0A6G5AG62_RHIMP</name>
<sequence length="130" mass="14746">MYSVLSRLDFNQNTLNVSEDETVIMKHSGSASADWLLMPFAKVLHHEHLVNGKRFTATQSMDESITDFGNARMQPVMRKTISSSMGARDPSCPVSEDFEPKWPKYEKNTLKSTTSLSEILARSLNMKLLY</sequence>
<proteinExistence type="predicted"/>
<evidence type="ECO:0000313" key="1">
    <source>
        <dbReference type="EMBL" id="NIE49982.1"/>
    </source>
</evidence>
<dbReference type="EMBL" id="GIKN01007709">
    <property type="protein sequence ID" value="NIE49982.1"/>
    <property type="molecule type" value="Transcribed_RNA"/>
</dbReference>
<accession>A0A6G5AG62</accession>